<gene>
    <name evidence="3" type="ORF">QC761_107690</name>
</gene>
<accession>A0ABR0FW35</accession>
<dbReference type="RefSeq" id="XP_062737149.1">
    <property type="nucleotide sequence ID" value="XM_062874043.1"/>
</dbReference>
<feature type="compositionally biased region" description="Low complexity" evidence="1">
    <location>
        <begin position="127"/>
        <end position="156"/>
    </location>
</feature>
<keyword evidence="4" id="KW-1185">Reference proteome</keyword>
<name>A0ABR0FW35_9PEZI</name>
<proteinExistence type="predicted"/>
<feature type="compositionally biased region" description="Polar residues" evidence="1">
    <location>
        <begin position="176"/>
        <end position="189"/>
    </location>
</feature>
<evidence type="ECO:0000313" key="4">
    <source>
        <dbReference type="Proteomes" id="UP001322138"/>
    </source>
</evidence>
<dbReference type="EMBL" id="JAFFGZ010000001">
    <property type="protein sequence ID" value="KAK4648173.1"/>
    <property type="molecule type" value="Genomic_DNA"/>
</dbReference>
<feature type="signal peptide" evidence="2">
    <location>
        <begin position="1"/>
        <end position="18"/>
    </location>
</feature>
<evidence type="ECO:0000313" key="3">
    <source>
        <dbReference type="EMBL" id="KAK4648173.1"/>
    </source>
</evidence>
<evidence type="ECO:0000256" key="2">
    <source>
        <dbReference type="SAM" id="SignalP"/>
    </source>
</evidence>
<protein>
    <submittedName>
        <fullName evidence="3">Uncharacterized protein</fullName>
    </submittedName>
</protein>
<sequence>MRVTSLILTGALAALASAQGTSTTVSVNTSIDPATAAQNSQQAEILRCINACTPGDVNCTAKCNPVPNPGEQDVEATNKCVSECPKGNGTEADNLAYGQCYNACVAAHYYTATPGVAPKPTGGSSSGNGNSNNSGNNNNNNSDNNNNNNNNNNSNNNDDDNNDDGEEGGNGTTNNQEGNPTTTGAPASVTSNAAVPGAVVGSGMGLLAFLGAVMAL</sequence>
<keyword evidence="2" id="KW-0732">Signal</keyword>
<feature type="chain" id="PRO_5047402940" evidence="2">
    <location>
        <begin position="19"/>
        <end position="216"/>
    </location>
</feature>
<organism evidence="3 4">
    <name type="scientific">Podospora bellae-mahoneyi</name>
    <dbReference type="NCBI Taxonomy" id="2093777"/>
    <lineage>
        <taxon>Eukaryota</taxon>
        <taxon>Fungi</taxon>
        <taxon>Dikarya</taxon>
        <taxon>Ascomycota</taxon>
        <taxon>Pezizomycotina</taxon>
        <taxon>Sordariomycetes</taxon>
        <taxon>Sordariomycetidae</taxon>
        <taxon>Sordariales</taxon>
        <taxon>Podosporaceae</taxon>
        <taxon>Podospora</taxon>
    </lineage>
</organism>
<evidence type="ECO:0000256" key="1">
    <source>
        <dbReference type="SAM" id="MobiDB-lite"/>
    </source>
</evidence>
<reference evidence="3 4" key="1">
    <citation type="journal article" date="2023" name="bioRxiv">
        <title>High-quality genome assemblies of four members of thePodospora anserinaspecies complex.</title>
        <authorList>
            <person name="Ament-Velasquez S.L."/>
            <person name="Vogan A.A."/>
            <person name="Wallerman O."/>
            <person name="Hartmann F."/>
            <person name="Gautier V."/>
            <person name="Silar P."/>
            <person name="Giraud T."/>
            <person name="Johannesson H."/>
        </authorList>
    </citation>
    <scope>NUCLEOTIDE SEQUENCE [LARGE SCALE GENOMIC DNA]</scope>
    <source>
        <strain evidence="3 4">CBS 112042</strain>
    </source>
</reference>
<feature type="compositionally biased region" description="Acidic residues" evidence="1">
    <location>
        <begin position="157"/>
        <end position="167"/>
    </location>
</feature>
<feature type="region of interest" description="Disordered" evidence="1">
    <location>
        <begin position="120"/>
        <end position="189"/>
    </location>
</feature>
<dbReference type="Proteomes" id="UP001322138">
    <property type="component" value="Unassembled WGS sequence"/>
</dbReference>
<dbReference type="GeneID" id="87893525"/>
<comment type="caution">
    <text evidence="3">The sequence shown here is derived from an EMBL/GenBank/DDBJ whole genome shotgun (WGS) entry which is preliminary data.</text>
</comment>